<gene>
    <name evidence="1" type="ORF">DERYTH_LOCUS22094</name>
</gene>
<name>A0A9N9JSX7_9GLOM</name>
<reference evidence="1" key="1">
    <citation type="submission" date="2021-06" db="EMBL/GenBank/DDBJ databases">
        <authorList>
            <person name="Kallberg Y."/>
            <person name="Tangrot J."/>
            <person name="Rosling A."/>
        </authorList>
    </citation>
    <scope>NUCLEOTIDE SEQUENCE</scope>
    <source>
        <strain evidence="1">MA453B</strain>
    </source>
</reference>
<evidence type="ECO:0000313" key="2">
    <source>
        <dbReference type="Proteomes" id="UP000789405"/>
    </source>
</evidence>
<dbReference type="AlphaFoldDB" id="A0A9N9JSX7"/>
<sequence length="78" mass="8804">MSPIVDKGFLNPRSFCAVRRYSVCFKFGNPVTYDSNIFLVTTACPKVIVIDIATLSFFIKFVNCSLLQENTLLTKVFT</sequence>
<accession>A0A9N9JSX7</accession>
<feature type="non-terminal residue" evidence="1">
    <location>
        <position position="1"/>
    </location>
</feature>
<proteinExistence type="predicted"/>
<evidence type="ECO:0000313" key="1">
    <source>
        <dbReference type="EMBL" id="CAG8794569.1"/>
    </source>
</evidence>
<protein>
    <submittedName>
        <fullName evidence="1">1811_t:CDS:1</fullName>
    </submittedName>
</protein>
<organism evidence="1 2">
    <name type="scientific">Dentiscutata erythropus</name>
    <dbReference type="NCBI Taxonomy" id="1348616"/>
    <lineage>
        <taxon>Eukaryota</taxon>
        <taxon>Fungi</taxon>
        <taxon>Fungi incertae sedis</taxon>
        <taxon>Mucoromycota</taxon>
        <taxon>Glomeromycotina</taxon>
        <taxon>Glomeromycetes</taxon>
        <taxon>Diversisporales</taxon>
        <taxon>Gigasporaceae</taxon>
        <taxon>Dentiscutata</taxon>
    </lineage>
</organism>
<dbReference type="Proteomes" id="UP000789405">
    <property type="component" value="Unassembled WGS sequence"/>
</dbReference>
<dbReference type="EMBL" id="CAJVPY010029757">
    <property type="protein sequence ID" value="CAG8794569.1"/>
    <property type="molecule type" value="Genomic_DNA"/>
</dbReference>
<comment type="caution">
    <text evidence="1">The sequence shown here is derived from an EMBL/GenBank/DDBJ whole genome shotgun (WGS) entry which is preliminary data.</text>
</comment>
<keyword evidence="2" id="KW-1185">Reference proteome</keyword>